<gene>
    <name evidence="1" type="ORF">SAMN02949497_3507</name>
</gene>
<protein>
    <submittedName>
        <fullName evidence="1">Uncharacterized protein</fullName>
    </submittedName>
</protein>
<dbReference type="EMBL" id="FXAM01000001">
    <property type="protein sequence ID" value="SMF96123.1"/>
    <property type="molecule type" value="Genomic_DNA"/>
</dbReference>
<proteinExistence type="predicted"/>
<dbReference type="Proteomes" id="UP000192923">
    <property type="component" value="Unassembled WGS sequence"/>
</dbReference>
<organism evidence="1 2">
    <name type="scientific">Methylomagnum ishizawai</name>
    <dbReference type="NCBI Taxonomy" id="1760988"/>
    <lineage>
        <taxon>Bacteria</taxon>
        <taxon>Pseudomonadati</taxon>
        <taxon>Pseudomonadota</taxon>
        <taxon>Gammaproteobacteria</taxon>
        <taxon>Methylococcales</taxon>
        <taxon>Methylococcaceae</taxon>
        <taxon>Methylomagnum</taxon>
    </lineage>
</organism>
<sequence length="165" mass="17778">MARQIFVDNFLTTLLHDVQDGDTHFSVADASQVPAFESGDYLYVRIGSNARNVDIQLLGRTGNTFACESIPGDWNAGSAVAAMPCRRMMEDILQLIAAAAAPHVHVHTQATPATPWTVAHNLGYWPSVTVFDEGGAAIEAEVVNASTDLLYIHFSTPFAGTARCE</sequence>
<evidence type="ECO:0000313" key="1">
    <source>
        <dbReference type="EMBL" id="SMF96123.1"/>
    </source>
</evidence>
<evidence type="ECO:0000313" key="2">
    <source>
        <dbReference type="Proteomes" id="UP000192923"/>
    </source>
</evidence>
<keyword evidence="2" id="KW-1185">Reference proteome</keyword>
<reference evidence="1 2" key="1">
    <citation type="submission" date="2016-12" db="EMBL/GenBank/DDBJ databases">
        <authorList>
            <person name="Song W.-J."/>
            <person name="Kurnit D.M."/>
        </authorList>
    </citation>
    <scope>NUCLEOTIDE SEQUENCE [LARGE SCALE GENOMIC DNA]</scope>
    <source>
        <strain evidence="1 2">175</strain>
    </source>
</reference>
<dbReference type="STRING" id="1760988.SAMN02949497_3507"/>
<dbReference type="AlphaFoldDB" id="A0A1Y6D5I5"/>
<dbReference type="RefSeq" id="WP_085214927.1">
    <property type="nucleotide sequence ID" value="NZ_FXAM01000001.1"/>
</dbReference>
<dbReference type="OrthoDB" id="7068344at2"/>
<accession>A0A1Y6D5I5</accession>
<name>A0A1Y6D5I5_9GAMM</name>